<dbReference type="GeneID" id="10503463"/>
<evidence type="ECO:0008006" key="3">
    <source>
        <dbReference type="Google" id="ProtNLM"/>
    </source>
</evidence>
<proteinExistence type="predicted"/>
<reference evidence="2" key="1">
    <citation type="journal article" date="2011" name="Genome Biol.">
        <title>Comparative genomics of the social amoebae Dictyostelium discoideum and Dictyostelium purpureum.</title>
        <authorList>
            <consortium name="US DOE Joint Genome Institute (JGI-PGF)"/>
            <person name="Sucgang R."/>
            <person name="Kuo A."/>
            <person name="Tian X."/>
            <person name="Salerno W."/>
            <person name="Parikh A."/>
            <person name="Feasley C.L."/>
            <person name="Dalin E."/>
            <person name="Tu H."/>
            <person name="Huang E."/>
            <person name="Barry K."/>
            <person name="Lindquist E."/>
            <person name="Shapiro H."/>
            <person name="Bruce D."/>
            <person name="Schmutz J."/>
            <person name="Salamov A."/>
            <person name="Fey P."/>
            <person name="Gaudet P."/>
            <person name="Anjard C."/>
            <person name="Babu M.M."/>
            <person name="Basu S."/>
            <person name="Bushmanova Y."/>
            <person name="van der Wel H."/>
            <person name="Katoh-Kurasawa M."/>
            <person name="Dinh C."/>
            <person name="Coutinho P.M."/>
            <person name="Saito T."/>
            <person name="Elias M."/>
            <person name="Schaap P."/>
            <person name="Kay R.R."/>
            <person name="Henrissat B."/>
            <person name="Eichinger L."/>
            <person name="Rivero F."/>
            <person name="Putnam N.H."/>
            <person name="West C.M."/>
            <person name="Loomis W.F."/>
            <person name="Chisholm R.L."/>
            <person name="Shaulsky G."/>
            <person name="Strassmann J.E."/>
            <person name="Queller D.C."/>
            <person name="Kuspa A."/>
            <person name="Grigoriev I.V."/>
        </authorList>
    </citation>
    <scope>NUCLEOTIDE SEQUENCE [LARGE SCALE GENOMIC DNA]</scope>
    <source>
        <strain evidence="2">QSDP1</strain>
    </source>
</reference>
<dbReference type="PANTHER" id="PTHR32556:SF17">
    <property type="entry name" value="F-BOX DOMAIN-CONTAINING PROTEIN-RELATED"/>
    <property type="match status" value="1"/>
</dbReference>
<evidence type="ECO:0000313" key="2">
    <source>
        <dbReference type="Proteomes" id="UP000001064"/>
    </source>
</evidence>
<name>F0Z6I1_DICPU</name>
<dbReference type="VEuPathDB" id="AmoebaDB:DICPUDRAFT_74010"/>
<dbReference type="Proteomes" id="UP000001064">
    <property type="component" value="Unassembled WGS sequence"/>
</dbReference>
<evidence type="ECO:0000313" key="1">
    <source>
        <dbReference type="EMBL" id="EGC40494.1"/>
    </source>
</evidence>
<accession>F0Z6I1</accession>
<dbReference type="EMBL" id="GL870942">
    <property type="protein sequence ID" value="EGC40494.1"/>
    <property type="molecule type" value="Genomic_DNA"/>
</dbReference>
<dbReference type="RefSeq" id="XP_003283041.1">
    <property type="nucleotide sequence ID" value="XM_003282993.1"/>
</dbReference>
<dbReference type="PANTHER" id="PTHR32556">
    <property type="entry name" value="F-BOX DOMAIN-CONTAINING PROTEIN-RELATED-RELATED"/>
    <property type="match status" value="1"/>
</dbReference>
<dbReference type="InParanoid" id="F0Z6I1"/>
<organism evidence="1 2">
    <name type="scientific">Dictyostelium purpureum</name>
    <name type="common">Slime mold</name>
    <dbReference type="NCBI Taxonomy" id="5786"/>
    <lineage>
        <taxon>Eukaryota</taxon>
        <taxon>Amoebozoa</taxon>
        <taxon>Evosea</taxon>
        <taxon>Eumycetozoa</taxon>
        <taxon>Dictyostelia</taxon>
        <taxon>Dictyosteliales</taxon>
        <taxon>Dictyosteliaceae</taxon>
        <taxon>Dictyostelium</taxon>
    </lineage>
</organism>
<keyword evidence="2" id="KW-1185">Reference proteome</keyword>
<protein>
    <recommendedName>
        <fullName evidence="3">F-box domain-containing protein</fullName>
    </recommendedName>
</protein>
<dbReference type="KEGG" id="dpp:DICPUDRAFT_74010"/>
<dbReference type="AlphaFoldDB" id="F0Z6I1"/>
<dbReference type="OrthoDB" id="10680108at2759"/>
<gene>
    <name evidence="1" type="ORF">DICPUDRAFT_74010</name>
</gene>
<sequence length="591" mass="69834">MDLKYNISSFLPVVVQKIILEIIIYNFNKEIRQLSFNEWSFDSIPLSTVEKYDILVDASKLKSYKSINYNNNNNNNCNNNNYTKNRCFYGGSNNISLKIDNLAFVCKSWFKIVSQGVDSRQIDFNFLIEQQHNQYQQSPQQQQQVKSLILAIYKKLKLKSDPSTISPFQDNSFKNIQYLKINLNIQKLVEAKDQYFEKLNNYIKQFINLKKIYINYSYDEIYSLHGQFRFQILFLSLLKRIQFRNIEFKEYTTDVEKIKTIDINSYNNNDDNIEEIPKYQSFLSNCFKFGYYKIMNHGDEFICTNSFSINFLKCGCALTFLDLINNFSIKKVHFLTTDSSNLSFRNVFCYQFQDELSIYDSQKTIPNIDNTIQNRKELVYLIEEFLSTPNFKKFNTVISIKTQILTIENLYFILKLFPNLKYLNITICLYSLVYKLTCSHSIDIKNCDCNDLSSIDHHDECFKLYWSSIERMIKSHTSLKHLTINHICPASNYRNNCCHSNYQGELEYNQGFNRIAETLIENKSIKTLETSFITSIQFLEPILKHSSILKYHQTFSHNESISKDKYLDQVKNTISSLPVYIKYDHFTIPNN</sequence>